<dbReference type="Ensembl" id="ENSMAMT00000011595.2">
    <property type="protein sequence ID" value="ENSMAMP00000011300.1"/>
    <property type="gene ID" value="ENSMAMG00000007661.2"/>
</dbReference>
<keyword evidence="3" id="KW-1003">Cell membrane</keyword>
<dbReference type="AlphaFoldDB" id="A0A3Q3RVQ6"/>
<evidence type="ECO:0000256" key="14">
    <source>
        <dbReference type="SAM" id="MobiDB-lite"/>
    </source>
</evidence>
<accession>A0A3Q3RVQ6</accession>
<dbReference type="STRING" id="205130.ENSMAMP00000011300"/>
<dbReference type="InterPro" id="IPR011701">
    <property type="entry name" value="MFS"/>
</dbReference>
<evidence type="ECO:0000256" key="10">
    <source>
        <dbReference type="ARBA" id="ARBA00064033"/>
    </source>
</evidence>
<evidence type="ECO:0000256" key="11">
    <source>
        <dbReference type="ARBA" id="ARBA00072172"/>
    </source>
</evidence>
<comment type="catalytic activity">
    <reaction evidence="8">
        <text>taurine(out) = taurine(in)</text>
        <dbReference type="Rhea" id="RHEA:66328"/>
        <dbReference type="ChEBI" id="CHEBI:507393"/>
    </reaction>
    <physiologicalReaction direction="left-to-right" evidence="8">
        <dbReference type="Rhea" id="RHEA:66329"/>
    </physiologicalReaction>
    <physiologicalReaction direction="right-to-left" evidence="8">
        <dbReference type="Rhea" id="RHEA:66330"/>
    </physiologicalReaction>
</comment>
<evidence type="ECO:0000259" key="16">
    <source>
        <dbReference type="PROSITE" id="PS50850"/>
    </source>
</evidence>
<proteinExistence type="predicted"/>
<dbReference type="InterPro" id="IPR030766">
    <property type="entry name" value="MCT7"/>
</dbReference>
<feature type="transmembrane region" description="Helical" evidence="15">
    <location>
        <begin position="160"/>
        <end position="178"/>
    </location>
</feature>
<dbReference type="Proteomes" id="UP000261640">
    <property type="component" value="Unplaced"/>
</dbReference>
<dbReference type="GeneTree" id="ENSGT00940000155575"/>
<dbReference type="FunFam" id="1.20.1250.20:FF:000326">
    <property type="entry name" value="Solute carrier family 16 member 6"/>
    <property type="match status" value="1"/>
</dbReference>
<evidence type="ECO:0000256" key="13">
    <source>
        <dbReference type="ARBA" id="ARBA00079656"/>
    </source>
</evidence>
<evidence type="ECO:0000256" key="3">
    <source>
        <dbReference type="ARBA" id="ARBA00022475"/>
    </source>
</evidence>
<evidence type="ECO:0000256" key="7">
    <source>
        <dbReference type="ARBA" id="ARBA00023136"/>
    </source>
</evidence>
<feature type="transmembrane region" description="Helical" evidence="15">
    <location>
        <begin position="94"/>
        <end position="114"/>
    </location>
</feature>
<feature type="transmembrane region" description="Helical" evidence="15">
    <location>
        <begin position="577"/>
        <end position="596"/>
    </location>
</feature>
<evidence type="ECO:0000313" key="18">
    <source>
        <dbReference type="Proteomes" id="UP000261640"/>
    </source>
</evidence>
<feature type="transmembrane region" description="Helical" evidence="15">
    <location>
        <begin position="12"/>
        <end position="31"/>
    </location>
</feature>
<evidence type="ECO:0000313" key="17">
    <source>
        <dbReference type="Ensembl" id="ENSMAMP00000011300.1"/>
    </source>
</evidence>
<evidence type="ECO:0000256" key="12">
    <source>
        <dbReference type="ARBA" id="ARBA00076353"/>
    </source>
</evidence>
<keyword evidence="6 15" id="KW-1133">Transmembrane helix</keyword>
<evidence type="ECO:0000256" key="9">
    <source>
        <dbReference type="ARBA" id="ARBA00058516"/>
    </source>
</evidence>
<keyword evidence="5 15" id="KW-0812">Transmembrane</keyword>
<dbReference type="SUPFAM" id="SSF103473">
    <property type="entry name" value="MFS general substrate transporter"/>
    <property type="match status" value="1"/>
</dbReference>
<protein>
    <recommendedName>
        <fullName evidence="11">Monocarboxylate transporter 7</fullName>
    </recommendedName>
    <alternativeName>
        <fullName evidence="12">Monocarboxylate transporter 6</fullName>
    </alternativeName>
    <alternativeName>
        <fullName evidence="13">Solute carrier family 16 member 6</fullName>
    </alternativeName>
</protein>
<keyword evidence="2" id="KW-0813">Transport</keyword>
<evidence type="ECO:0000256" key="5">
    <source>
        <dbReference type="ARBA" id="ARBA00022692"/>
    </source>
</evidence>
<feature type="domain" description="Major facilitator superfamily (MFS) profile" evidence="16">
    <location>
        <begin position="96"/>
        <end position="601"/>
    </location>
</feature>
<sequence>MRGCNERMFLRVFGMCVCVCVCVCVCPFVHVPVDIRARQYVECRRWLTQRATVNRDYKSSSGTCDRRHTVMTLCGLKPARFLGPNVYSEIPDGGWGWVVAGSFFLVTVFTYGTIKSFGIFLQNLMEEFGESNSRVSWIVSICVFVMTFNGPLSSVMCNRFGFQLVVMLGGLLISLGTIATSFTTSINQMYITYGLLAGLGYCLTFLPTVTILSQYFNHRRSLVTAVASTGESLSVFALAPAFSALRDHIGWRHTMTLIGALQSTIIICGALLRPIVIKPRGPHEADTERSSPKEVDALTIQENAEGKKTEDSVANKTLQAQNTSNSLSNEITRGSLSTRDSLNNTGNIPEKMLLHKEAWSETEQKSVEICMAVNVEEKNKDTDKQRIEGEENKAGDERVCVHNSRLLDFSILRECSFIFYSLFGLFATLGFFAPQLFIIELSVSRGVERDRATYMLSTMAVAEILGRFFIGWILTRRRFRKDKLLVLLVCVITMTVDLVGFTLVTEFYGLAVCCALYGFFMGTLACTHIPMLAEDDVVGIERMSSAAGVYVFIHSFAGLAGPPLGGVLVDVTQNYSSAFYSCAVGMALSALFLGLVKPAKRGLLCRRKISKHPEDLHERKGDSGQQSAVHKLQERTDSQEECSEVDLDHNQIQATRDVQEVIHFG</sequence>
<feature type="region of interest" description="Disordered" evidence="14">
    <location>
        <begin position="319"/>
        <end position="344"/>
    </location>
</feature>
<feature type="transmembrane region" description="Helical" evidence="15">
    <location>
        <begin position="451"/>
        <end position="472"/>
    </location>
</feature>
<dbReference type="InterPro" id="IPR050327">
    <property type="entry name" value="Proton-linked_MCT"/>
</dbReference>
<keyword evidence="4" id="KW-0597">Phosphoprotein</keyword>
<feature type="region of interest" description="Disordered" evidence="14">
    <location>
        <begin position="614"/>
        <end position="643"/>
    </location>
</feature>
<name>A0A3Q3RVQ6_9TELE</name>
<comment type="subunit">
    <text evidence="10">Forms functional complexes with BSG/CD147 or EMB/GP70 ancillary proteins.</text>
</comment>
<dbReference type="InterPro" id="IPR036259">
    <property type="entry name" value="MFS_trans_sf"/>
</dbReference>
<evidence type="ECO:0000256" key="6">
    <source>
        <dbReference type="ARBA" id="ARBA00022989"/>
    </source>
</evidence>
<feature type="transmembrane region" description="Helical" evidence="15">
    <location>
        <begin position="135"/>
        <end position="154"/>
    </location>
</feature>
<feature type="transmembrane region" description="Helical" evidence="15">
    <location>
        <begin position="547"/>
        <end position="565"/>
    </location>
</feature>
<feature type="transmembrane region" description="Helical" evidence="15">
    <location>
        <begin position="484"/>
        <end position="501"/>
    </location>
</feature>
<evidence type="ECO:0000256" key="4">
    <source>
        <dbReference type="ARBA" id="ARBA00022553"/>
    </source>
</evidence>
<dbReference type="CDD" id="cd17422">
    <property type="entry name" value="MFS_MCT7"/>
    <property type="match status" value="1"/>
</dbReference>
<dbReference type="InParanoid" id="A0A3Q3RVQ6"/>
<reference evidence="17" key="1">
    <citation type="submission" date="2025-08" db="UniProtKB">
        <authorList>
            <consortium name="Ensembl"/>
        </authorList>
    </citation>
    <scope>IDENTIFICATION</scope>
</reference>
<feature type="transmembrane region" description="Helical" evidence="15">
    <location>
        <begin position="507"/>
        <end position="526"/>
    </location>
</feature>
<dbReference type="PANTHER" id="PTHR11360">
    <property type="entry name" value="MONOCARBOXYLATE TRANSPORTER"/>
    <property type="match status" value="1"/>
</dbReference>
<keyword evidence="7 15" id="KW-0472">Membrane</keyword>
<dbReference type="FunFam" id="1.20.1250.20:FF:000490">
    <property type="entry name" value="Solute carrier family 16 member 6"/>
    <property type="match status" value="1"/>
</dbReference>
<dbReference type="Gene3D" id="1.20.1250.20">
    <property type="entry name" value="MFS general substrate transporter like domains"/>
    <property type="match status" value="2"/>
</dbReference>
<feature type="transmembrane region" description="Helical" evidence="15">
    <location>
        <begin position="417"/>
        <end position="439"/>
    </location>
</feature>
<dbReference type="GO" id="GO:0016323">
    <property type="term" value="C:basolateral plasma membrane"/>
    <property type="evidence" value="ECO:0007669"/>
    <property type="project" value="UniProtKB-SubCell"/>
</dbReference>
<comment type="subcellular location">
    <subcellularLocation>
        <location evidence="1">Basolateral cell membrane</location>
        <topology evidence="1">Multi-pass membrane protein</topology>
    </subcellularLocation>
</comment>
<dbReference type="PROSITE" id="PS50850">
    <property type="entry name" value="MFS"/>
    <property type="match status" value="1"/>
</dbReference>
<feature type="transmembrane region" description="Helical" evidence="15">
    <location>
        <begin position="190"/>
        <end position="216"/>
    </location>
</feature>
<keyword evidence="18" id="KW-1185">Reference proteome</keyword>
<evidence type="ECO:0000256" key="1">
    <source>
        <dbReference type="ARBA" id="ARBA00004554"/>
    </source>
</evidence>
<evidence type="ECO:0000256" key="2">
    <source>
        <dbReference type="ARBA" id="ARBA00022448"/>
    </source>
</evidence>
<comment type="function">
    <text evidence="9">Monocarboxylate transporter selective for taurine. May associate with BSG/CD147 or EMB/GP70 ancillary proteins to mediate facilitative efflux or influx of taurine across the plasma membrane. The transport is pH- and sodium-independent. Rather low-affinity, is likely effective for taurine transport in tissues where taurine is present at high concentrations.</text>
</comment>
<evidence type="ECO:0000256" key="15">
    <source>
        <dbReference type="SAM" id="Phobius"/>
    </source>
</evidence>
<organism evidence="17 18">
    <name type="scientific">Mastacembelus armatus</name>
    <name type="common">zig-zag eel</name>
    <dbReference type="NCBI Taxonomy" id="205130"/>
    <lineage>
        <taxon>Eukaryota</taxon>
        <taxon>Metazoa</taxon>
        <taxon>Chordata</taxon>
        <taxon>Craniata</taxon>
        <taxon>Vertebrata</taxon>
        <taxon>Euteleostomi</taxon>
        <taxon>Actinopterygii</taxon>
        <taxon>Neopterygii</taxon>
        <taxon>Teleostei</taxon>
        <taxon>Neoteleostei</taxon>
        <taxon>Acanthomorphata</taxon>
        <taxon>Anabantaria</taxon>
        <taxon>Synbranchiformes</taxon>
        <taxon>Mastacembelidae</taxon>
        <taxon>Mastacembelus</taxon>
    </lineage>
</organism>
<dbReference type="InterPro" id="IPR020846">
    <property type="entry name" value="MFS_dom"/>
</dbReference>
<evidence type="ECO:0000256" key="8">
    <source>
        <dbReference type="ARBA" id="ARBA00050472"/>
    </source>
</evidence>
<dbReference type="GO" id="GO:0008028">
    <property type="term" value="F:monocarboxylic acid transmembrane transporter activity"/>
    <property type="evidence" value="ECO:0007669"/>
    <property type="project" value="TreeGrafter"/>
</dbReference>
<reference evidence="17" key="2">
    <citation type="submission" date="2025-09" db="UniProtKB">
        <authorList>
            <consortium name="Ensembl"/>
        </authorList>
    </citation>
    <scope>IDENTIFICATION</scope>
</reference>
<dbReference type="Pfam" id="PF07690">
    <property type="entry name" value="MFS_1"/>
    <property type="match status" value="1"/>
</dbReference>
<dbReference type="PANTHER" id="PTHR11360:SF20">
    <property type="entry name" value="MONOCARBOXYLATE TRANSPORTER 7"/>
    <property type="match status" value="1"/>
</dbReference>